<name>A0A797LVM8_ECOLX</name>
<protein>
    <submittedName>
        <fullName evidence="1">Uncharacterized protein</fullName>
    </submittedName>
</protein>
<proteinExistence type="predicted"/>
<dbReference type="EMBL" id="DABERK010000001">
    <property type="protein sequence ID" value="HAI5330173.1"/>
    <property type="molecule type" value="Genomic_DNA"/>
</dbReference>
<accession>A0A797LVM8</accession>
<dbReference type="RefSeq" id="WP_157838907.1">
    <property type="nucleotide sequence ID" value="NZ_CP172185.1"/>
</dbReference>
<organism evidence="1">
    <name type="scientific">Escherichia coli</name>
    <dbReference type="NCBI Taxonomy" id="562"/>
    <lineage>
        <taxon>Bacteria</taxon>
        <taxon>Pseudomonadati</taxon>
        <taxon>Pseudomonadota</taxon>
        <taxon>Gammaproteobacteria</taxon>
        <taxon>Enterobacterales</taxon>
        <taxon>Enterobacteriaceae</taxon>
        <taxon>Escherichia</taxon>
    </lineage>
</organism>
<gene>
    <name evidence="1" type="ORF">HJQ60_000073</name>
</gene>
<reference evidence="1" key="1">
    <citation type="journal article" date="2018" name="Genome Biol.">
        <title>SKESA: strategic k-mer extension for scrupulous assemblies.</title>
        <authorList>
            <person name="Souvorov A."/>
            <person name="Agarwala R."/>
            <person name="Lipman D.J."/>
        </authorList>
    </citation>
    <scope>NUCLEOTIDE SEQUENCE [LARGE SCALE GENOMIC DNA]</scope>
    <source>
        <strain evidence="1">AMC_487</strain>
    </source>
</reference>
<dbReference type="AlphaFoldDB" id="A0A797LVM8"/>
<dbReference type="Proteomes" id="UP000845800">
    <property type="component" value="Unassembled WGS sequence"/>
</dbReference>
<comment type="caution">
    <text evidence="1">The sequence shown here is derived from an EMBL/GenBank/DDBJ whole genome shotgun (WGS) entry which is preliminary data.</text>
</comment>
<reference evidence="1" key="2">
    <citation type="submission" date="2020-03" db="EMBL/GenBank/DDBJ databases">
        <authorList>
            <consortium name="NCBI Pathogen Detection Project"/>
        </authorList>
    </citation>
    <scope>NUCLEOTIDE SEQUENCE</scope>
    <source>
        <strain evidence="1">AMC_487</strain>
    </source>
</reference>
<evidence type="ECO:0000313" key="1">
    <source>
        <dbReference type="EMBL" id="HAI5330173.1"/>
    </source>
</evidence>
<sequence>MRGEGASYRDVTSRPYPIAVRNKSNVPRSGDFVPKAWVARVVATEPPWHVHQQNSDKVAIVWK</sequence>